<feature type="compositionally biased region" description="Basic and acidic residues" evidence="1">
    <location>
        <begin position="62"/>
        <end position="73"/>
    </location>
</feature>
<gene>
    <name evidence="2" type="ORF">DKG75_05405</name>
</gene>
<protein>
    <submittedName>
        <fullName evidence="2">Uncharacterized protein</fullName>
    </submittedName>
</protein>
<dbReference type="EMBL" id="QGLF01000001">
    <property type="protein sequence ID" value="PWR23980.1"/>
    <property type="molecule type" value="Genomic_DNA"/>
</dbReference>
<feature type="compositionally biased region" description="Basic and acidic residues" evidence="1">
    <location>
        <begin position="40"/>
        <end position="50"/>
    </location>
</feature>
<evidence type="ECO:0000313" key="2">
    <source>
        <dbReference type="EMBL" id="PWR23980.1"/>
    </source>
</evidence>
<dbReference type="Proteomes" id="UP000246077">
    <property type="component" value="Unassembled WGS sequence"/>
</dbReference>
<dbReference type="RefSeq" id="WP_109920011.1">
    <property type="nucleotide sequence ID" value="NZ_QGLF01000001.1"/>
</dbReference>
<keyword evidence="3" id="KW-1185">Reference proteome</keyword>
<proteinExistence type="predicted"/>
<sequence>MIGFGWLKKAAGVALLVAGAGVLGGCVVYDGPYDHGGRRYHRGYEGDYRQGPHHHGGPQRPPRHDRGGYYHGR</sequence>
<accession>A0A317ECW6</accession>
<evidence type="ECO:0000313" key="3">
    <source>
        <dbReference type="Proteomes" id="UP000246077"/>
    </source>
</evidence>
<reference evidence="3" key="1">
    <citation type="submission" date="2018-05" db="EMBL/GenBank/DDBJ databases">
        <title>Zavarzinia sp. HR-AS.</title>
        <authorList>
            <person name="Lee Y."/>
            <person name="Jeon C.O."/>
        </authorList>
    </citation>
    <scope>NUCLEOTIDE SEQUENCE [LARGE SCALE GENOMIC DNA]</scope>
    <source>
        <strain evidence="3">DSM 1231</strain>
    </source>
</reference>
<evidence type="ECO:0000256" key="1">
    <source>
        <dbReference type="SAM" id="MobiDB-lite"/>
    </source>
</evidence>
<organism evidence="2 3">
    <name type="scientific">Zavarzinia compransoris</name>
    <dbReference type="NCBI Taxonomy" id="1264899"/>
    <lineage>
        <taxon>Bacteria</taxon>
        <taxon>Pseudomonadati</taxon>
        <taxon>Pseudomonadota</taxon>
        <taxon>Alphaproteobacteria</taxon>
        <taxon>Rhodospirillales</taxon>
        <taxon>Zavarziniaceae</taxon>
        <taxon>Zavarzinia</taxon>
    </lineage>
</organism>
<dbReference type="AlphaFoldDB" id="A0A317ECW6"/>
<name>A0A317ECW6_9PROT</name>
<comment type="caution">
    <text evidence="2">The sequence shown here is derived from an EMBL/GenBank/DDBJ whole genome shotgun (WGS) entry which is preliminary data.</text>
</comment>
<feature type="region of interest" description="Disordered" evidence="1">
    <location>
        <begin position="40"/>
        <end position="73"/>
    </location>
</feature>
<feature type="compositionally biased region" description="Basic residues" evidence="1">
    <location>
        <begin position="51"/>
        <end position="61"/>
    </location>
</feature>